<sequence length="463" mass="48119">MTAEREAPAPGCGPRRRPQSYASPGARSTLSNAASPAPTFGIPLHFGLVCPPFPSHARAFEALATALAERGHRATFVMNAGAGGLVRPGPWSVREVGLGSPARTAGAGSTGLFGILRTVADAARRTEGLAAGGGAVLAAAGVDALLGDQMEPASGLLAAHLGLPFVSVASALPIDPDPATPPPFLDWPFDDSAEGLRRNRGGRRVAGLLLRRQAEAIRRSALSLGLPPRGGMEDWLAPLGTLSQTPPEFDFPYAGRRRILRVGPLRAPGEGEAPLPFRPDPVRPLVFASLGTLQGHRLGLFRAVARACRRLGLDLAVAHCGRLSAAEAATIDARVVTDFLPQRAMLRVAAACVTHAGLNTVLDAMEAGVPTLAIPIAYDQPGVAARLVHHGAGLRLARRRLAPDAVEAALERLLGEPRFRERAGAIGAAIGRAGGARRAAEAAEAWVAETLHARSRPCMAEPA</sequence>
<name>A0A3A1WQ05_9HYPH</name>
<dbReference type="InterPro" id="IPR002213">
    <property type="entry name" value="UDP_glucos_trans"/>
</dbReference>
<dbReference type="PANTHER" id="PTHR48043">
    <property type="entry name" value="EG:EG0003.4 PROTEIN-RELATED"/>
    <property type="match status" value="1"/>
</dbReference>
<dbReference type="SUPFAM" id="SSF53756">
    <property type="entry name" value="UDP-Glycosyltransferase/glycogen phosphorylase"/>
    <property type="match status" value="1"/>
</dbReference>
<gene>
    <name evidence="5" type="ORF">D3218_14230</name>
</gene>
<keyword evidence="2 5" id="KW-0808">Transferase</keyword>
<keyword evidence="1" id="KW-0328">Glycosyltransferase</keyword>
<dbReference type="InterPro" id="IPR010610">
    <property type="entry name" value="EryCIII-like_C"/>
</dbReference>
<dbReference type="GO" id="GO:0016758">
    <property type="term" value="F:hexosyltransferase activity"/>
    <property type="evidence" value="ECO:0007669"/>
    <property type="project" value="UniProtKB-ARBA"/>
</dbReference>
<dbReference type="AlphaFoldDB" id="A0A3A1WQ05"/>
<dbReference type="EMBL" id="QYRN01000007">
    <property type="protein sequence ID" value="RIX99621.1"/>
    <property type="molecule type" value="Genomic_DNA"/>
</dbReference>
<organism evidence="5 6">
    <name type="scientific">Aureimonas flava</name>
    <dbReference type="NCBI Taxonomy" id="2320271"/>
    <lineage>
        <taxon>Bacteria</taxon>
        <taxon>Pseudomonadati</taxon>
        <taxon>Pseudomonadota</taxon>
        <taxon>Alphaproteobacteria</taxon>
        <taxon>Hyphomicrobiales</taxon>
        <taxon>Aurantimonadaceae</taxon>
        <taxon>Aureimonas</taxon>
    </lineage>
</organism>
<dbReference type="GO" id="GO:0008194">
    <property type="term" value="F:UDP-glycosyltransferase activity"/>
    <property type="evidence" value="ECO:0007669"/>
    <property type="project" value="InterPro"/>
</dbReference>
<evidence type="ECO:0000256" key="2">
    <source>
        <dbReference type="ARBA" id="ARBA00022679"/>
    </source>
</evidence>
<evidence type="ECO:0000256" key="1">
    <source>
        <dbReference type="ARBA" id="ARBA00022676"/>
    </source>
</evidence>
<feature type="region of interest" description="Disordered" evidence="3">
    <location>
        <begin position="1"/>
        <end position="34"/>
    </location>
</feature>
<evidence type="ECO:0000313" key="6">
    <source>
        <dbReference type="Proteomes" id="UP000265750"/>
    </source>
</evidence>
<dbReference type="CDD" id="cd03784">
    <property type="entry name" value="GT1_Gtf-like"/>
    <property type="match status" value="1"/>
</dbReference>
<keyword evidence="6" id="KW-1185">Reference proteome</keyword>
<dbReference type="Pfam" id="PF06722">
    <property type="entry name" value="EryCIII-like_C"/>
    <property type="match status" value="1"/>
</dbReference>
<accession>A0A3A1WQ05</accession>
<reference evidence="6" key="1">
    <citation type="submission" date="2018-09" db="EMBL/GenBank/DDBJ databases">
        <authorList>
            <person name="Tuo L."/>
        </authorList>
    </citation>
    <scope>NUCLEOTIDE SEQUENCE [LARGE SCALE GENOMIC DNA]</scope>
    <source>
        <strain evidence="6">M2BS4Y-1</strain>
    </source>
</reference>
<comment type="caution">
    <text evidence="5">The sequence shown here is derived from an EMBL/GenBank/DDBJ whole genome shotgun (WGS) entry which is preliminary data.</text>
</comment>
<feature type="domain" description="Erythromycin biosynthesis protein CIII-like C-terminal" evidence="4">
    <location>
        <begin position="335"/>
        <end position="425"/>
    </location>
</feature>
<protein>
    <submittedName>
        <fullName evidence="5">Glycosyltransferase</fullName>
    </submittedName>
</protein>
<evidence type="ECO:0000313" key="5">
    <source>
        <dbReference type="EMBL" id="RIX99621.1"/>
    </source>
</evidence>
<dbReference type="OrthoDB" id="139086at2"/>
<evidence type="ECO:0000256" key="3">
    <source>
        <dbReference type="SAM" id="MobiDB-lite"/>
    </source>
</evidence>
<evidence type="ECO:0000259" key="4">
    <source>
        <dbReference type="Pfam" id="PF06722"/>
    </source>
</evidence>
<feature type="compositionally biased region" description="Polar residues" evidence="3">
    <location>
        <begin position="20"/>
        <end position="34"/>
    </location>
</feature>
<dbReference type="PANTHER" id="PTHR48043:SF145">
    <property type="entry name" value="FI06409P-RELATED"/>
    <property type="match status" value="1"/>
</dbReference>
<dbReference type="Gene3D" id="3.40.50.2000">
    <property type="entry name" value="Glycogen Phosphorylase B"/>
    <property type="match status" value="2"/>
</dbReference>
<dbReference type="InterPro" id="IPR050271">
    <property type="entry name" value="UDP-glycosyltransferase"/>
</dbReference>
<dbReference type="Proteomes" id="UP000265750">
    <property type="component" value="Unassembled WGS sequence"/>
</dbReference>
<proteinExistence type="predicted"/>